<feature type="compositionally biased region" description="Basic and acidic residues" evidence="1">
    <location>
        <begin position="44"/>
        <end position="72"/>
    </location>
</feature>
<sequence length="161" mass="19094">MPSVISIHDLGPIPKRKLNEDKGGNKQKKRASGEMSPKAGTSRMDLETTRPVCEIRGRLQLKRTDSTADKKVKNSSTQHEQQQQQQQHQKQQQQPQRQQQQRQQQQQQQRQQQQQQQRQQQQQQQQHRQQHQRNLPRIVDDEIIVDPIDVSTIFNDCKKRK</sequence>
<name>A0A7M7T7F0_NASVI</name>
<feature type="region of interest" description="Disordered" evidence="1">
    <location>
        <begin position="1"/>
        <end position="142"/>
    </location>
</feature>
<dbReference type="KEGG" id="nvi:116416305"/>
<dbReference type="Proteomes" id="UP000002358">
    <property type="component" value="Unassembled WGS sequence"/>
</dbReference>
<dbReference type="RefSeq" id="XP_031779908.1">
    <property type="nucleotide sequence ID" value="XM_031924048.2"/>
</dbReference>
<evidence type="ECO:0000256" key="1">
    <source>
        <dbReference type="SAM" id="MobiDB-lite"/>
    </source>
</evidence>
<dbReference type="AlphaFoldDB" id="A0A7M7T7F0"/>
<keyword evidence="3" id="KW-1185">Reference proteome</keyword>
<accession>A0A7M7T7F0</accession>
<evidence type="ECO:0000313" key="2">
    <source>
        <dbReference type="EnsemblMetazoa" id="XP_031779908"/>
    </source>
</evidence>
<feature type="compositionally biased region" description="Low complexity" evidence="1">
    <location>
        <begin position="78"/>
        <end position="127"/>
    </location>
</feature>
<evidence type="ECO:0000313" key="3">
    <source>
        <dbReference type="Proteomes" id="UP000002358"/>
    </source>
</evidence>
<protein>
    <submittedName>
        <fullName evidence="2">Uncharacterized protein</fullName>
    </submittedName>
</protein>
<reference evidence="2" key="1">
    <citation type="submission" date="2021-01" db="UniProtKB">
        <authorList>
            <consortium name="EnsemblMetazoa"/>
        </authorList>
    </citation>
    <scope>IDENTIFICATION</scope>
</reference>
<dbReference type="EnsemblMetazoa" id="XM_031924048">
    <property type="protein sequence ID" value="XP_031779908"/>
    <property type="gene ID" value="LOC116416305"/>
</dbReference>
<proteinExistence type="predicted"/>
<dbReference type="InParanoid" id="A0A7M7T7F0"/>
<organism evidence="2 3">
    <name type="scientific">Nasonia vitripennis</name>
    <name type="common">Parasitic wasp</name>
    <dbReference type="NCBI Taxonomy" id="7425"/>
    <lineage>
        <taxon>Eukaryota</taxon>
        <taxon>Metazoa</taxon>
        <taxon>Ecdysozoa</taxon>
        <taxon>Arthropoda</taxon>
        <taxon>Hexapoda</taxon>
        <taxon>Insecta</taxon>
        <taxon>Pterygota</taxon>
        <taxon>Neoptera</taxon>
        <taxon>Endopterygota</taxon>
        <taxon>Hymenoptera</taxon>
        <taxon>Apocrita</taxon>
        <taxon>Proctotrupomorpha</taxon>
        <taxon>Chalcidoidea</taxon>
        <taxon>Pteromalidae</taxon>
        <taxon>Pteromalinae</taxon>
        <taxon>Nasonia</taxon>
    </lineage>
</organism>
<dbReference type="GeneID" id="116416305"/>